<dbReference type="InterPro" id="IPR017441">
    <property type="entry name" value="Protein_kinase_ATP_BS"/>
</dbReference>
<reference evidence="10" key="1">
    <citation type="submission" date="2011-04" db="EMBL/GenBank/DDBJ databases">
        <title>Evolution of plant cell wall degrading machinery underlies the functional diversity of forest fungi.</title>
        <authorList>
            <consortium name="US DOE Joint Genome Institute (JGI-PGF)"/>
            <person name="Eastwood D.C."/>
            <person name="Floudas D."/>
            <person name="Binder M."/>
            <person name="Majcherczyk A."/>
            <person name="Schneider P."/>
            <person name="Aerts A."/>
            <person name="Asiegbu F.O."/>
            <person name="Baker S.E."/>
            <person name="Barry K."/>
            <person name="Bendiksby M."/>
            <person name="Blumentritt M."/>
            <person name="Coutinho P.M."/>
            <person name="Cullen D."/>
            <person name="Cullen D."/>
            <person name="Gathman A."/>
            <person name="Goodell B."/>
            <person name="Henrissat B."/>
            <person name="Ihrmark K."/>
            <person name="Kauserud H."/>
            <person name="Kohler A."/>
            <person name="LaButti K."/>
            <person name="Lapidus A."/>
            <person name="Lavin J.L."/>
            <person name="Lee Y.-H."/>
            <person name="Lindquist E."/>
            <person name="Lilly W."/>
            <person name="Lucas S."/>
            <person name="Morin E."/>
            <person name="Murat C."/>
            <person name="Oguiza J.A."/>
            <person name="Park J."/>
            <person name="Pisabarro A.G."/>
            <person name="Riley R."/>
            <person name="Rosling A."/>
            <person name="Salamov A."/>
            <person name="Schmidt O."/>
            <person name="Schmutz J."/>
            <person name="Skrede I."/>
            <person name="Stenlid J."/>
            <person name="Wiebenga A."/>
            <person name="Xie X."/>
            <person name="Kues U."/>
            <person name="Hibbett D.S."/>
            <person name="Hoffmeister D."/>
            <person name="Hogberg N."/>
            <person name="Martin F."/>
            <person name="Grigoriev I.V."/>
            <person name="Watkinson S.C."/>
        </authorList>
    </citation>
    <scope>NUCLEOTIDE SEQUENCE</scope>
    <source>
        <strain evidence="10">S7.9</strain>
    </source>
</reference>
<dbReference type="SMART" id="SM00220">
    <property type="entry name" value="S_TKc"/>
    <property type="match status" value="1"/>
</dbReference>
<dbReference type="SUPFAM" id="SSF56112">
    <property type="entry name" value="Protein kinase-like (PK-like)"/>
    <property type="match status" value="1"/>
</dbReference>
<keyword evidence="1" id="KW-0723">Serine/threonine-protein kinase</keyword>
<dbReference type="PROSITE" id="PS00108">
    <property type="entry name" value="PROTEIN_KINASE_ST"/>
    <property type="match status" value="1"/>
</dbReference>
<dbReference type="Gene3D" id="3.30.200.20">
    <property type="entry name" value="Phosphorylase Kinase, domain 1"/>
    <property type="match status" value="1"/>
</dbReference>
<feature type="binding site" evidence="7">
    <location>
        <position position="175"/>
    </location>
    <ligand>
        <name>ATP</name>
        <dbReference type="ChEBI" id="CHEBI:30616"/>
    </ligand>
</feature>
<dbReference type="GO" id="GO:0005524">
    <property type="term" value="F:ATP binding"/>
    <property type="evidence" value="ECO:0007669"/>
    <property type="project" value="UniProtKB-UniRule"/>
</dbReference>
<keyword evidence="4 7" id="KW-0547">Nucleotide-binding</keyword>
<accession>F8NQL6</accession>
<evidence type="ECO:0000256" key="7">
    <source>
        <dbReference type="PROSITE-ProRule" id="PRU10141"/>
    </source>
</evidence>
<keyword evidence="2" id="KW-0597">Phosphoprotein</keyword>
<dbReference type="HOGENOM" id="CLU_441573_0_0_1"/>
<evidence type="ECO:0000256" key="3">
    <source>
        <dbReference type="ARBA" id="ARBA00022679"/>
    </source>
</evidence>
<name>F8NQL6_SERL9</name>
<dbReference type="KEGG" id="sla:SERLADRAFT_436432"/>
<dbReference type="GeneID" id="18814689"/>
<keyword evidence="5" id="KW-0418">Kinase</keyword>
<protein>
    <recommendedName>
        <fullName evidence="9">Protein kinase domain-containing protein</fullName>
    </recommendedName>
</protein>
<dbReference type="PROSITE" id="PS50011">
    <property type="entry name" value="PROTEIN_KINASE_DOM"/>
    <property type="match status" value="1"/>
</dbReference>
<dbReference type="InterPro" id="IPR008271">
    <property type="entry name" value="Ser/Thr_kinase_AS"/>
</dbReference>
<organism>
    <name type="scientific">Serpula lacrymans var. lacrymans (strain S7.9)</name>
    <name type="common">Dry rot fungus</name>
    <dbReference type="NCBI Taxonomy" id="578457"/>
    <lineage>
        <taxon>Eukaryota</taxon>
        <taxon>Fungi</taxon>
        <taxon>Dikarya</taxon>
        <taxon>Basidiomycota</taxon>
        <taxon>Agaricomycotina</taxon>
        <taxon>Agaricomycetes</taxon>
        <taxon>Agaricomycetidae</taxon>
        <taxon>Boletales</taxon>
        <taxon>Coniophorineae</taxon>
        <taxon>Serpulaceae</taxon>
        <taxon>Serpula</taxon>
    </lineage>
</organism>
<feature type="compositionally biased region" description="Polar residues" evidence="8">
    <location>
        <begin position="563"/>
        <end position="576"/>
    </location>
</feature>
<evidence type="ECO:0000256" key="1">
    <source>
        <dbReference type="ARBA" id="ARBA00022527"/>
    </source>
</evidence>
<dbReference type="RefSeq" id="XP_007316795.1">
    <property type="nucleotide sequence ID" value="XM_007316733.1"/>
</dbReference>
<dbReference type="AlphaFoldDB" id="F8NQL6"/>
<feature type="domain" description="Protein kinase" evidence="9">
    <location>
        <begin position="146"/>
        <end position="395"/>
    </location>
</feature>
<keyword evidence="3" id="KW-0808">Transferase</keyword>
<gene>
    <name evidence="10" type="ORF">SERLADRAFT_436432</name>
</gene>
<dbReference type="PROSITE" id="PS00107">
    <property type="entry name" value="PROTEIN_KINASE_ATP"/>
    <property type="match status" value="1"/>
</dbReference>
<sequence length="619" mass="70309">MVYFKVTFPQYRYILKKKVIVSTENLDGTSCNDSYSEMDATKAEWPCCDSIITSPTIFRTTHSSRQQEALLLEDITDAYHSAEVLDVRRKISMFPYLRKWAFDYRKSLDRLGPIRALDSYFHSFDSQTGNTSSPTLSDRTMKLNDLQIMETIGEGAFATVFKVKDRKTSRLLALKVISKEDHRMARPDYLLREQAALRRAAGCSGLLQLEASFHDSKKYYMAVTYHCGGDLSLEIQKWRRLPTNIVRFYTAELVDALHALHKRGIIHRDIKPSNILIDSSGHLVIADFGLARLYHTATCDIVNPYWFTACAEAQKILKGPYLTKKGCGTPEYMAPEIWMGKKYSFAVDFWALGITVHEMITGRIPWNSRNCVSKMLVKEPYNRLSYEAIKKHSFFQDIDWDKIESHAVPAPYISYTEECKCATDADIECVEAGELYGPLDDPLPEFTYLSPLLDQPPTKVSSKFHIRQLMKKGFISRVSNGEDPPSLNGVSYVPRSCTLMSDTEVMDYWWMDSDQMASSPLISESPIFTTSLTTSRVSRCQSSGAVVLKCFASLASFTSNFVKSGSSSPTILNSSSRTDDTGPRKGKFRMIRWFKRTWNPIPKVQNLSGTKRKIIDLTA</sequence>
<evidence type="ECO:0000259" key="9">
    <source>
        <dbReference type="PROSITE" id="PS50011"/>
    </source>
</evidence>
<dbReference type="Gene3D" id="1.10.510.10">
    <property type="entry name" value="Transferase(Phosphotransferase) domain 1"/>
    <property type="match status" value="2"/>
</dbReference>
<evidence type="ECO:0000256" key="4">
    <source>
        <dbReference type="ARBA" id="ARBA00022741"/>
    </source>
</evidence>
<evidence type="ECO:0000313" key="10">
    <source>
        <dbReference type="EMBL" id="EGO26622.1"/>
    </source>
</evidence>
<evidence type="ECO:0000256" key="5">
    <source>
        <dbReference type="ARBA" id="ARBA00022777"/>
    </source>
</evidence>
<proteinExistence type="predicted"/>
<dbReference type="Proteomes" id="UP000008064">
    <property type="component" value="Unassembled WGS sequence"/>
</dbReference>
<dbReference type="Pfam" id="PF00069">
    <property type="entry name" value="Pkinase"/>
    <property type="match status" value="1"/>
</dbReference>
<keyword evidence="6 7" id="KW-0067">ATP-binding</keyword>
<evidence type="ECO:0000256" key="2">
    <source>
        <dbReference type="ARBA" id="ARBA00022553"/>
    </source>
</evidence>
<evidence type="ECO:0000256" key="6">
    <source>
        <dbReference type="ARBA" id="ARBA00022840"/>
    </source>
</evidence>
<dbReference type="EMBL" id="GL945432">
    <property type="protein sequence ID" value="EGO26622.1"/>
    <property type="molecule type" value="Genomic_DNA"/>
</dbReference>
<evidence type="ECO:0000256" key="8">
    <source>
        <dbReference type="SAM" id="MobiDB-lite"/>
    </source>
</evidence>
<dbReference type="InterPro" id="IPR000719">
    <property type="entry name" value="Prot_kinase_dom"/>
</dbReference>
<dbReference type="OrthoDB" id="68483at2759"/>
<dbReference type="GO" id="GO:0004674">
    <property type="term" value="F:protein serine/threonine kinase activity"/>
    <property type="evidence" value="ECO:0007669"/>
    <property type="project" value="UniProtKB-KW"/>
</dbReference>
<dbReference type="InterPro" id="IPR011009">
    <property type="entry name" value="Kinase-like_dom_sf"/>
</dbReference>
<dbReference type="PANTHER" id="PTHR24351">
    <property type="entry name" value="RIBOSOMAL PROTEIN S6 KINASE"/>
    <property type="match status" value="1"/>
</dbReference>
<feature type="region of interest" description="Disordered" evidence="8">
    <location>
        <begin position="563"/>
        <end position="584"/>
    </location>
</feature>